<protein>
    <recommendedName>
        <fullName evidence="1">Serine aminopeptidase S33 domain-containing protein</fullName>
    </recommendedName>
</protein>
<gene>
    <name evidence="2" type="ORF">HHU12_25665</name>
</gene>
<dbReference type="Pfam" id="PF12146">
    <property type="entry name" value="Hydrolase_4"/>
    <property type="match status" value="1"/>
</dbReference>
<dbReference type="Proteomes" id="UP000576082">
    <property type="component" value="Unassembled WGS sequence"/>
</dbReference>
<dbReference type="InterPro" id="IPR053145">
    <property type="entry name" value="AB_hydrolase_Est10"/>
</dbReference>
<accession>A0A7X9RZA0</accession>
<dbReference type="InterPro" id="IPR029058">
    <property type="entry name" value="AB_hydrolase_fold"/>
</dbReference>
<feature type="domain" description="Serine aminopeptidase S33" evidence="1">
    <location>
        <begin position="259"/>
        <end position="501"/>
    </location>
</feature>
<dbReference type="Gene3D" id="3.40.50.1820">
    <property type="entry name" value="alpha/beta hydrolase"/>
    <property type="match status" value="1"/>
</dbReference>
<dbReference type="GO" id="GO:0052689">
    <property type="term" value="F:carboxylic ester hydrolase activity"/>
    <property type="evidence" value="ECO:0007669"/>
    <property type="project" value="TreeGrafter"/>
</dbReference>
<dbReference type="SUPFAM" id="SSF53474">
    <property type="entry name" value="alpha/beta-Hydrolases"/>
    <property type="match status" value="1"/>
</dbReference>
<dbReference type="InterPro" id="IPR022742">
    <property type="entry name" value="Hydrolase_4"/>
</dbReference>
<reference evidence="2 3" key="1">
    <citation type="submission" date="2020-04" db="EMBL/GenBank/DDBJ databases">
        <title>Flammeovirga sp. SR4, a novel species isolated from seawater.</title>
        <authorList>
            <person name="Wang X."/>
        </authorList>
    </citation>
    <scope>NUCLEOTIDE SEQUENCE [LARGE SCALE GENOMIC DNA]</scope>
    <source>
        <strain evidence="2 3">ATCC 23126</strain>
    </source>
</reference>
<evidence type="ECO:0000259" key="1">
    <source>
        <dbReference type="Pfam" id="PF12146"/>
    </source>
</evidence>
<organism evidence="2 3">
    <name type="scientific">Flammeovirga aprica JL-4</name>
    <dbReference type="NCBI Taxonomy" id="694437"/>
    <lineage>
        <taxon>Bacteria</taxon>
        <taxon>Pseudomonadati</taxon>
        <taxon>Bacteroidota</taxon>
        <taxon>Cytophagia</taxon>
        <taxon>Cytophagales</taxon>
        <taxon>Flammeovirgaceae</taxon>
        <taxon>Flammeovirga</taxon>
    </lineage>
</organism>
<dbReference type="PANTHER" id="PTHR43265:SF1">
    <property type="entry name" value="ESTERASE ESTD"/>
    <property type="match status" value="1"/>
</dbReference>
<sequence>MRKFLFPLIFLISFYTNSFGQWKNENLKGKWIGTADFDLYPDLMFVDIDSVIKVKLFYHQEETDKVNEYTETSDSLKFIIDTPSMAASYRGEILNDSTIMGKFQVGYKEFDCNLIRLSPIHIADLGNLLGYFSFEDGRIIQIEPFYIDGSINPLRVLDFKNGKQRVLYPTYKDERQITFAAGPKMASSYPTDFTITLYKNENGEAERLQYDSYTEGTSLKEGKRLQELSDFKDISVKNDNVEIEGTLTYPNVEDKKVPLVIYVPGAGEQFRGSIFDEYVKTLPYYGIATFVYDKRGCGVSTGDRKSADFYDLASDLKKVIHKLKKAKRIDEERIGLVGFDQAGYVMPLAVEDEEDIQFIVNISGAMCKFVDQERQALEKRLVADEFTPEDVKITLEYQDELIKYLASGEKTESLTKAHDRILVTPMIEYVTTLDETDYIEWWKKYYDFDAKNAWEKVKVPVLTLYGEKDNLLDPTVSAKRVSTFKNASVFDTRILPKVNHLLIKGGKRGDVQLTEIEGYHPFLFKTINEWIGSQVGLIK</sequence>
<evidence type="ECO:0000313" key="2">
    <source>
        <dbReference type="EMBL" id="NME71379.1"/>
    </source>
</evidence>
<proteinExistence type="predicted"/>
<dbReference type="AlphaFoldDB" id="A0A7X9RZA0"/>
<dbReference type="RefSeq" id="WP_169659595.1">
    <property type="nucleotide sequence ID" value="NZ_JABANE010000096.1"/>
</dbReference>
<dbReference type="PANTHER" id="PTHR43265">
    <property type="entry name" value="ESTERASE ESTD"/>
    <property type="match status" value="1"/>
</dbReference>
<dbReference type="EMBL" id="JABANE010000096">
    <property type="protein sequence ID" value="NME71379.1"/>
    <property type="molecule type" value="Genomic_DNA"/>
</dbReference>
<evidence type="ECO:0000313" key="3">
    <source>
        <dbReference type="Proteomes" id="UP000576082"/>
    </source>
</evidence>
<comment type="caution">
    <text evidence="2">The sequence shown here is derived from an EMBL/GenBank/DDBJ whole genome shotgun (WGS) entry which is preliminary data.</text>
</comment>
<keyword evidence="3" id="KW-1185">Reference proteome</keyword>
<name>A0A7X9RZA0_9BACT</name>